<dbReference type="Gene3D" id="1.10.10.10">
    <property type="entry name" value="Winged helix-like DNA-binding domain superfamily/Winged helix DNA-binding domain"/>
    <property type="match status" value="1"/>
</dbReference>
<dbReference type="EMBL" id="UOED01000103">
    <property type="protein sequence ID" value="VAV95709.1"/>
    <property type="molecule type" value="Genomic_DNA"/>
</dbReference>
<dbReference type="InterPro" id="IPR001347">
    <property type="entry name" value="SIS_dom"/>
</dbReference>
<evidence type="ECO:0000256" key="1">
    <source>
        <dbReference type="ARBA" id="ARBA00023015"/>
    </source>
</evidence>
<dbReference type="SUPFAM" id="SSF53697">
    <property type="entry name" value="SIS domain"/>
    <property type="match status" value="1"/>
</dbReference>
<dbReference type="SUPFAM" id="SSF46689">
    <property type="entry name" value="Homeodomain-like"/>
    <property type="match status" value="1"/>
</dbReference>
<name>A0A3B0RUR1_9ZZZZ</name>
<dbReference type="PANTHER" id="PTHR30514:SF18">
    <property type="entry name" value="RPIR-FAMILY TRANSCRIPTIONAL REGULATOR"/>
    <property type="match status" value="1"/>
</dbReference>
<dbReference type="Gene3D" id="3.40.50.10490">
    <property type="entry name" value="Glucose-6-phosphate isomerase like protein, domain 1"/>
    <property type="match status" value="1"/>
</dbReference>
<dbReference type="InterPro" id="IPR036388">
    <property type="entry name" value="WH-like_DNA-bd_sf"/>
</dbReference>
<dbReference type="Pfam" id="PF01380">
    <property type="entry name" value="SIS"/>
    <property type="match status" value="1"/>
</dbReference>
<dbReference type="GO" id="GO:1901135">
    <property type="term" value="P:carbohydrate derivative metabolic process"/>
    <property type="evidence" value="ECO:0007669"/>
    <property type="project" value="InterPro"/>
</dbReference>
<dbReference type="PROSITE" id="PS51071">
    <property type="entry name" value="HTH_RPIR"/>
    <property type="match status" value="1"/>
</dbReference>
<dbReference type="InterPro" id="IPR035472">
    <property type="entry name" value="RpiR-like_SIS"/>
</dbReference>
<keyword evidence="3" id="KW-0804">Transcription</keyword>
<dbReference type="GO" id="GO:0003677">
    <property type="term" value="F:DNA binding"/>
    <property type="evidence" value="ECO:0007669"/>
    <property type="project" value="UniProtKB-KW"/>
</dbReference>
<evidence type="ECO:0000256" key="2">
    <source>
        <dbReference type="ARBA" id="ARBA00023125"/>
    </source>
</evidence>
<dbReference type="GO" id="GO:0003700">
    <property type="term" value="F:DNA-binding transcription factor activity"/>
    <property type="evidence" value="ECO:0007669"/>
    <property type="project" value="InterPro"/>
</dbReference>
<evidence type="ECO:0000259" key="4">
    <source>
        <dbReference type="PROSITE" id="PS51071"/>
    </source>
</evidence>
<sequence length="298" mass="33590">MTEENPQSQNLANNLGVLIRSKLDRLTSKERIVARTLLNQYPTAGLCTIAALAEIADVSGPTVLRTIKKLGFKSYGNFQTMLRKELQLGFQAPLDRVDKSDTPPGGEASFASYAEACTQNIQLAHMSVNNNEFNAVISLLSDENRPVFLIGGRFTDSLARYFYFHLHILRAHVNIVPQQRETWPEVIYDFGIKDIIIVFDVRRYQRDILLFCEQAKKRGSQVILFTDQWLSPISAIADHIFPMPTAVPSQWDSAVSTLVLLESIVAKLSERNHTSINDRIKKLEALRQPLHSDLIGPK</sequence>
<dbReference type="InterPro" id="IPR046348">
    <property type="entry name" value="SIS_dom_sf"/>
</dbReference>
<proteinExistence type="predicted"/>
<evidence type="ECO:0000256" key="3">
    <source>
        <dbReference type="ARBA" id="ARBA00023163"/>
    </source>
</evidence>
<feature type="domain" description="HTH rpiR-type" evidence="4">
    <location>
        <begin position="13"/>
        <end position="89"/>
    </location>
</feature>
<dbReference type="CDD" id="cd05013">
    <property type="entry name" value="SIS_RpiR"/>
    <property type="match status" value="1"/>
</dbReference>
<dbReference type="InterPro" id="IPR009057">
    <property type="entry name" value="Homeodomain-like_sf"/>
</dbReference>
<reference evidence="5" key="1">
    <citation type="submission" date="2018-06" db="EMBL/GenBank/DDBJ databases">
        <authorList>
            <person name="Zhirakovskaya E."/>
        </authorList>
    </citation>
    <scope>NUCLEOTIDE SEQUENCE</scope>
</reference>
<dbReference type="InterPro" id="IPR047640">
    <property type="entry name" value="RpiR-like"/>
</dbReference>
<organism evidence="5">
    <name type="scientific">hydrothermal vent metagenome</name>
    <dbReference type="NCBI Taxonomy" id="652676"/>
    <lineage>
        <taxon>unclassified sequences</taxon>
        <taxon>metagenomes</taxon>
        <taxon>ecological metagenomes</taxon>
    </lineage>
</organism>
<dbReference type="GO" id="GO:0097367">
    <property type="term" value="F:carbohydrate derivative binding"/>
    <property type="evidence" value="ECO:0007669"/>
    <property type="project" value="InterPro"/>
</dbReference>
<keyword evidence="1" id="KW-0805">Transcription regulation</keyword>
<dbReference type="AlphaFoldDB" id="A0A3B0RUR1"/>
<keyword evidence="2" id="KW-0238">DNA-binding</keyword>
<dbReference type="Pfam" id="PF01418">
    <property type="entry name" value="HTH_6"/>
    <property type="match status" value="1"/>
</dbReference>
<dbReference type="PANTHER" id="PTHR30514">
    <property type="entry name" value="GLUCOKINASE"/>
    <property type="match status" value="1"/>
</dbReference>
<protein>
    <submittedName>
        <fullName evidence="5">Transcriptional regulator, RpiR family</fullName>
    </submittedName>
</protein>
<dbReference type="InterPro" id="IPR000281">
    <property type="entry name" value="HTH_RpiR"/>
</dbReference>
<gene>
    <name evidence="5" type="ORF">MNBD_ALPHA02-172</name>
</gene>
<evidence type="ECO:0000313" key="5">
    <source>
        <dbReference type="EMBL" id="VAV95709.1"/>
    </source>
</evidence>
<accession>A0A3B0RUR1</accession>